<evidence type="ECO:0000256" key="2">
    <source>
        <dbReference type="ARBA" id="ARBA00022679"/>
    </source>
</evidence>
<keyword evidence="7" id="KW-1185">Reference proteome</keyword>
<keyword evidence="3" id="KW-0949">S-adenosyl-L-methionine</keyword>
<evidence type="ECO:0000256" key="1">
    <source>
        <dbReference type="ARBA" id="ARBA00022603"/>
    </source>
</evidence>
<proteinExistence type="predicted"/>
<accession>A0A4S4L8A1</accession>
<dbReference type="Gene3D" id="3.40.50.150">
    <property type="entry name" value="Vaccinia Virus protein VP39"/>
    <property type="match status" value="1"/>
</dbReference>
<gene>
    <name evidence="6" type="ORF">EW145_g3108</name>
</gene>
<keyword evidence="1" id="KW-0489">Methyltransferase</keyword>
<dbReference type="InterPro" id="IPR001077">
    <property type="entry name" value="COMT_C"/>
</dbReference>
<feature type="region of interest" description="Disordered" evidence="4">
    <location>
        <begin position="1318"/>
        <end position="1350"/>
    </location>
</feature>
<dbReference type="CDD" id="cd02440">
    <property type="entry name" value="AdoMet_MTases"/>
    <property type="match status" value="1"/>
</dbReference>
<evidence type="ECO:0000259" key="5">
    <source>
        <dbReference type="Pfam" id="PF00891"/>
    </source>
</evidence>
<dbReference type="PANTHER" id="PTHR43712:SF2">
    <property type="entry name" value="O-METHYLTRANSFERASE CICE"/>
    <property type="match status" value="1"/>
</dbReference>
<dbReference type="Gene3D" id="1.10.10.10">
    <property type="entry name" value="Winged helix-like DNA-binding domain superfamily/Winged helix DNA-binding domain"/>
    <property type="match status" value="1"/>
</dbReference>
<feature type="compositionally biased region" description="Low complexity" evidence="4">
    <location>
        <begin position="1331"/>
        <end position="1350"/>
    </location>
</feature>
<dbReference type="InterPro" id="IPR036388">
    <property type="entry name" value="WH-like_DNA-bd_sf"/>
</dbReference>
<dbReference type="EMBL" id="SGPK01000124">
    <property type="protein sequence ID" value="THH07842.1"/>
    <property type="molecule type" value="Genomic_DNA"/>
</dbReference>
<feature type="domain" description="O-methyltransferase C-terminal" evidence="5">
    <location>
        <begin position="252"/>
        <end position="376"/>
    </location>
</feature>
<dbReference type="PANTHER" id="PTHR43712">
    <property type="entry name" value="PUTATIVE (AFU_ORTHOLOGUE AFUA_4G14580)-RELATED"/>
    <property type="match status" value="1"/>
</dbReference>
<sequence>MASDLKALRDIISSSVDKIVGVCASTGKDFPSLDQPIQFSEFSPDGIRNHPDVADNVGLIVAAAFQLIATVQPPASTLTTSAFRFSLPVALGIAEATHVAEIIRPAGTKGVHITDIAKKSGADPKKLARVLRFLATNHWFREVAPDTFATNLLSSLLDTGKEVTDDFATTKHKDSPGLAAIAGYASDECIKAAICLKDIMLDPKTALSEEDNETGFQKALGTTKSQWEYYDSPEGAFRRERFSVAMMPKGGLVVDVGGSAGHVSLEIAKANPELVIAVEDRAPVVARAEAYWTANLPSHISSGKVHFIGTDFFERQPKLPATPAVFLMRTILHDWSDKYSIKILRNLRAAAGPETKLVLVDSIIDYACDAPNQSALLSKGPKPPAPLLPNMGGANLLSYEVDLVILASLNSGERTIDGYISIIEAGGLEAPRGAQECWEQDLVAESRLCPCVATKEGVAETQGSEIQNAPATSKKRRVQITQFITCPRPDRLDDSIWARISDKQYEVPVKLTSVAVTTYNRKHGVRDAMHARRLTNRRYAVAFVKDFKPIFVRVPLENVKGMSIVEHLALEVDFIDIVGSDHEGLFGRPRDIEQDEDVGEWVAGLSEGGGGGGGNVLKVSKSFLSQTGSMNALNDKLKSANTPLSTNSAATENLLNKNAYSSLQCYEKNDVASVGRESELDAEVDLLENWKRKWKVRLRLLIAEQIWPCLIDVPHEVQVKHDQIKKFGKFAKITNQDASIIAMSESSDSVADEDIKIRGTKKAPTIASVYVDHSNIEESVNARTSIVLPSEKDAAGSGSEKVEAQMGGSQKPLLQSTPSDWTDSDRASEDEDDEDKVEGAGTTPPMRHGSDGLNDVNHDEDVHEESASEYEDEESSSDSSSGDEYDEDVSENEEMSNSEGKTEDREDISDSNDEFISEVLFQSQSRSVSRSISPLTIPLCKKDRAENLVLGPPLARPEEAGTQLSVQDAMETSQSQTVYSGAVLSRHASACIDTAPECIVGSSVTLDSSQSLSLSQSQVQEQLQWGTRPMRWRRPLALHNPQLTLISDQENDEHSLRILVPDSDASGNVLSQSQSQSLSQFHSQLQPEQQSQPQPSVPIPSNSRSAQSQLNHTPSPQQATKQAEAQNNSQPSSITQEDSRDIILKKSQKEEITISRDVLQTPEEPETLVNLGADDAVTRSVLYHSSGVSDIKNEGMDLDVNESRSTEPEKLHFETGNVQQTAPSTYSRKQPHSMSAAVHPDSNSLDHRRIDTREESTFAEKKTPPPSTVVRDENEHNSIAWQAPSFIQRRTAPTHASDLIQYGIEKVVEASTSSTPIVQEDELDKQKTPVSASKAYSTSLTSTSSIATQSRLKAASSIGTRQAEEPFKGSSEKQLGEAVVSVISQEVDNDSQRATSSAARPASSIRDVRVLPSSVSKEVLNLDNIKVIPSEVLQVTNDRQTSNIGSMRAALDLVDKSLVRHGDLDDSSDIKTEESYKQPTLNSNIPLTPMILPLNGFTVNLKLRREPKGPQWLSWNDMSQILLDTGRKRHQENFREEERLTRYKIN</sequence>
<feature type="region of interest" description="Disordered" evidence="4">
    <location>
        <begin position="1203"/>
        <end position="1247"/>
    </location>
</feature>
<dbReference type="Pfam" id="PF00891">
    <property type="entry name" value="Methyltransf_2"/>
    <property type="match status" value="1"/>
</dbReference>
<evidence type="ECO:0000256" key="4">
    <source>
        <dbReference type="SAM" id="MobiDB-lite"/>
    </source>
</evidence>
<feature type="compositionally biased region" description="Basic and acidic residues" evidence="4">
    <location>
        <begin position="856"/>
        <end position="866"/>
    </location>
</feature>
<feature type="compositionally biased region" description="Acidic residues" evidence="4">
    <location>
        <begin position="867"/>
        <end position="896"/>
    </location>
</feature>
<feature type="compositionally biased region" description="Polar residues" evidence="4">
    <location>
        <begin position="1216"/>
        <end position="1228"/>
    </location>
</feature>
<feature type="compositionally biased region" description="Basic and acidic residues" evidence="4">
    <location>
        <begin position="1203"/>
        <end position="1213"/>
    </location>
</feature>
<dbReference type="PROSITE" id="PS51683">
    <property type="entry name" value="SAM_OMT_II"/>
    <property type="match status" value="1"/>
</dbReference>
<keyword evidence="2" id="KW-0808">Transferase</keyword>
<feature type="region of interest" description="Disordered" evidence="4">
    <location>
        <begin position="1066"/>
        <end position="1140"/>
    </location>
</feature>
<evidence type="ECO:0000256" key="3">
    <source>
        <dbReference type="ARBA" id="ARBA00022691"/>
    </source>
</evidence>
<evidence type="ECO:0000313" key="6">
    <source>
        <dbReference type="EMBL" id="THH07842.1"/>
    </source>
</evidence>
<organism evidence="6 7">
    <name type="scientific">Phellinidium pouzarii</name>
    <dbReference type="NCBI Taxonomy" id="167371"/>
    <lineage>
        <taxon>Eukaryota</taxon>
        <taxon>Fungi</taxon>
        <taxon>Dikarya</taxon>
        <taxon>Basidiomycota</taxon>
        <taxon>Agaricomycotina</taxon>
        <taxon>Agaricomycetes</taxon>
        <taxon>Hymenochaetales</taxon>
        <taxon>Hymenochaetaceae</taxon>
        <taxon>Phellinidium</taxon>
    </lineage>
</organism>
<feature type="compositionally biased region" description="Polar residues" evidence="4">
    <location>
        <begin position="1104"/>
        <end position="1136"/>
    </location>
</feature>
<dbReference type="SUPFAM" id="SSF46785">
    <property type="entry name" value="Winged helix' DNA-binding domain"/>
    <property type="match status" value="1"/>
</dbReference>
<comment type="caution">
    <text evidence="6">The sequence shown here is derived from an EMBL/GenBank/DDBJ whole genome shotgun (WGS) entry which is preliminary data.</text>
</comment>
<dbReference type="InterPro" id="IPR016461">
    <property type="entry name" value="COMT-like"/>
</dbReference>
<feature type="compositionally biased region" description="Low complexity" evidence="4">
    <location>
        <begin position="1070"/>
        <end position="1103"/>
    </location>
</feature>
<feature type="compositionally biased region" description="Polar residues" evidence="4">
    <location>
        <begin position="812"/>
        <end position="821"/>
    </location>
</feature>
<dbReference type="GO" id="GO:0008171">
    <property type="term" value="F:O-methyltransferase activity"/>
    <property type="evidence" value="ECO:0007669"/>
    <property type="project" value="InterPro"/>
</dbReference>
<reference evidence="6 7" key="1">
    <citation type="submission" date="2019-02" db="EMBL/GenBank/DDBJ databases">
        <title>Genome sequencing of the rare red list fungi Phellinidium pouzarii.</title>
        <authorList>
            <person name="Buettner E."/>
            <person name="Kellner H."/>
        </authorList>
    </citation>
    <scope>NUCLEOTIDE SEQUENCE [LARGE SCALE GENOMIC DNA]</scope>
    <source>
        <strain evidence="6 7">DSM 108285</strain>
    </source>
</reference>
<dbReference type="OrthoDB" id="2410195at2759"/>
<dbReference type="InterPro" id="IPR029063">
    <property type="entry name" value="SAM-dependent_MTases_sf"/>
</dbReference>
<protein>
    <recommendedName>
        <fullName evidence="5">O-methyltransferase C-terminal domain-containing protein</fullName>
    </recommendedName>
</protein>
<dbReference type="GO" id="GO:0032259">
    <property type="term" value="P:methylation"/>
    <property type="evidence" value="ECO:0007669"/>
    <property type="project" value="UniProtKB-KW"/>
</dbReference>
<name>A0A4S4L8A1_9AGAM</name>
<dbReference type="Proteomes" id="UP000308199">
    <property type="component" value="Unassembled WGS sequence"/>
</dbReference>
<dbReference type="SUPFAM" id="SSF53335">
    <property type="entry name" value="S-adenosyl-L-methionine-dependent methyltransferases"/>
    <property type="match status" value="1"/>
</dbReference>
<feature type="region of interest" description="Disordered" evidence="4">
    <location>
        <begin position="787"/>
        <end position="909"/>
    </location>
</feature>
<evidence type="ECO:0000313" key="7">
    <source>
        <dbReference type="Proteomes" id="UP000308199"/>
    </source>
</evidence>
<dbReference type="InterPro" id="IPR036390">
    <property type="entry name" value="WH_DNA-bd_sf"/>
</dbReference>